<gene>
    <name evidence="1" type="ORF">ARMGADRAFT_728875</name>
</gene>
<evidence type="ECO:0000313" key="2">
    <source>
        <dbReference type="Proteomes" id="UP000217790"/>
    </source>
</evidence>
<evidence type="ECO:0000313" key="1">
    <source>
        <dbReference type="EMBL" id="PBK97131.1"/>
    </source>
</evidence>
<organism evidence="1 2">
    <name type="scientific">Armillaria gallica</name>
    <name type="common">Bulbous honey fungus</name>
    <name type="synonym">Armillaria bulbosa</name>
    <dbReference type="NCBI Taxonomy" id="47427"/>
    <lineage>
        <taxon>Eukaryota</taxon>
        <taxon>Fungi</taxon>
        <taxon>Dikarya</taxon>
        <taxon>Basidiomycota</taxon>
        <taxon>Agaricomycotina</taxon>
        <taxon>Agaricomycetes</taxon>
        <taxon>Agaricomycetidae</taxon>
        <taxon>Agaricales</taxon>
        <taxon>Marasmiineae</taxon>
        <taxon>Physalacriaceae</taxon>
        <taxon>Armillaria</taxon>
    </lineage>
</organism>
<reference evidence="2" key="1">
    <citation type="journal article" date="2017" name="Nat. Ecol. Evol.">
        <title>Genome expansion and lineage-specific genetic innovations in the forest pathogenic fungi Armillaria.</title>
        <authorList>
            <person name="Sipos G."/>
            <person name="Prasanna A.N."/>
            <person name="Walter M.C."/>
            <person name="O'Connor E."/>
            <person name="Balint B."/>
            <person name="Krizsan K."/>
            <person name="Kiss B."/>
            <person name="Hess J."/>
            <person name="Varga T."/>
            <person name="Slot J."/>
            <person name="Riley R."/>
            <person name="Boka B."/>
            <person name="Rigling D."/>
            <person name="Barry K."/>
            <person name="Lee J."/>
            <person name="Mihaltcheva S."/>
            <person name="LaButti K."/>
            <person name="Lipzen A."/>
            <person name="Waldron R."/>
            <person name="Moloney N.M."/>
            <person name="Sperisen C."/>
            <person name="Kredics L."/>
            <person name="Vagvoelgyi C."/>
            <person name="Patrignani A."/>
            <person name="Fitzpatrick D."/>
            <person name="Nagy I."/>
            <person name="Doyle S."/>
            <person name="Anderson J.B."/>
            <person name="Grigoriev I.V."/>
            <person name="Gueldener U."/>
            <person name="Muensterkoetter M."/>
            <person name="Nagy L.G."/>
        </authorList>
    </citation>
    <scope>NUCLEOTIDE SEQUENCE [LARGE SCALE GENOMIC DNA]</scope>
    <source>
        <strain evidence="2">Ar21-2</strain>
    </source>
</reference>
<feature type="non-terminal residue" evidence="1">
    <location>
        <position position="1"/>
    </location>
</feature>
<dbReference type="Proteomes" id="UP000217790">
    <property type="component" value="Unassembled WGS sequence"/>
</dbReference>
<dbReference type="AlphaFoldDB" id="A0A2H3DPI3"/>
<name>A0A2H3DPI3_ARMGA</name>
<dbReference type="InParanoid" id="A0A2H3DPI3"/>
<accession>A0A2H3DPI3</accession>
<keyword evidence="2" id="KW-1185">Reference proteome</keyword>
<proteinExistence type="predicted"/>
<protein>
    <submittedName>
        <fullName evidence="1">Uncharacterized protein</fullName>
    </submittedName>
</protein>
<sequence length="91" mass="10399">YQPRPASPWISPPLTVIPRSEESSISCSKCIYLLSWHILVLTAGSRYAHFQQSSHSKEARPSRPLPVHWENTRSASFRGRYDYHSADSNTI</sequence>
<dbReference type="EMBL" id="KZ293650">
    <property type="protein sequence ID" value="PBK97131.1"/>
    <property type="molecule type" value="Genomic_DNA"/>
</dbReference>